<keyword evidence="1" id="KW-0812">Transmembrane</keyword>
<sequence length="299" mass="32449">MAFAVLVTALLLFHQFVPNRIGHLGSLIETVRPWLVLSVPVLLALAWWRRSKLVLIAAMLPLVVWAGLFGGQLFPTVGKGSYLTVVQHNVSDENRDVAGTVRTLVAVEPDVIGLQEIVPETLPAYAAALAPGYPYHTVQGTVALWSRHPLREAGALDIRPAAFGADWNRGLRAIAQTPIGDIAIYVAHLPSVRFGLTGFDCVRRDESALKLAAALRAESVEQVILLGDLNSTVDDRGLAPVTDLMATGRSTFPFSWPAAMPVARVDQIMVRSLHVPELWSLPETRSDHLPIAATIDIDT</sequence>
<dbReference type="InterPro" id="IPR005135">
    <property type="entry name" value="Endo/exonuclease/phosphatase"/>
</dbReference>
<evidence type="ECO:0000256" key="1">
    <source>
        <dbReference type="SAM" id="Phobius"/>
    </source>
</evidence>
<organism evidence="3 4">
    <name type="scientific">Actinoplanes aureus</name>
    <dbReference type="NCBI Taxonomy" id="2792083"/>
    <lineage>
        <taxon>Bacteria</taxon>
        <taxon>Bacillati</taxon>
        <taxon>Actinomycetota</taxon>
        <taxon>Actinomycetes</taxon>
        <taxon>Micromonosporales</taxon>
        <taxon>Micromonosporaceae</taxon>
        <taxon>Actinoplanes</taxon>
    </lineage>
</organism>
<dbReference type="Pfam" id="PF03372">
    <property type="entry name" value="Exo_endo_phos"/>
    <property type="match status" value="1"/>
</dbReference>
<dbReference type="Proteomes" id="UP000598146">
    <property type="component" value="Unassembled WGS sequence"/>
</dbReference>
<keyword evidence="3" id="KW-0540">Nuclease</keyword>
<dbReference type="InterPro" id="IPR036691">
    <property type="entry name" value="Endo/exonu/phosph_ase_sf"/>
</dbReference>
<feature type="domain" description="Endonuclease/exonuclease/phosphatase" evidence="2">
    <location>
        <begin position="87"/>
        <end position="288"/>
    </location>
</feature>
<protein>
    <submittedName>
        <fullName evidence="3">Endonuclease/exonuclease/phosphatase family protein</fullName>
    </submittedName>
</protein>
<name>A0A931C837_9ACTN</name>
<comment type="caution">
    <text evidence="3">The sequence shown here is derived from an EMBL/GenBank/DDBJ whole genome shotgun (WGS) entry which is preliminary data.</text>
</comment>
<accession>A0A931C837</accession>
<feature type="transmembrane region" description="Helical" evidence="1">
    <location>
        <begin position="53"/>
        <end position="74"/>
    </location>
</feature>
<dbReference type="EMBL" id="JADQTO010000003">
    <property type="protein sequence ID" value="MBG0561228.1"/>
    <property type="molecule type" value="Genomic_DNA"/>
</dbReference>
<proteinExistence type="predicted"/>
<keyword evidence="4" id="KW-1185">Reference proteome</keyword>
<dbReference type="SUPFAM" id="SSF56219">
    <property type="entry name" value="DNase I-like"/>
    <property type="match status" value="1"/>
</dbReference>
<keyword evidence="3" id="KW-0255">Endonuclease</keyword>
<evidence type="ECO:0000313" key="3">
    <source>
        <dbReference type="EMBL" id="MBG0561228.1"/>
    </source>
</evidence>
<dbReference type="Gene3D" id="3.60.10.10">
    <property type="entry name" value="Endonuclease/exonuclease/phosphatase"/>
    <property type="match status" value="1"/>
</dbReference>
<keyword evidence="3" id="KW-0378">Hydrolase</keyword>
<gene>
    <name evidence="3" type="ORF">I4J89_07105</name>
</gene>
<evidence type="ECO:0000313" key="4">
    <source>
        <dbReference type="Proteomes" id="UP000598146"/>
    </source>
</evidence>
<dbReference type="GO" id="GO:0004519">
    <property type="term" value="F:endonuclease activity"/>
    <property type="evidence" value="ECO:0007669"/>
    <property type="project" value="UniProtKB-KW"/>
</dbReference>
<dbReference type="AlphaFoldDB" id="A0A931C837"/>
<reference evidence="3" key="1">
    <citation type="submission" date="2020-11" db="EMBL/GenBank/DDBJ databases">
        <title>Isolation and identification of active actinomycetes.</title>
        <authorList>
            <person name="Sun X."/>
        </authorList>
    </citation>
    <scope>NUCLEOTIDE SEQUENCE</scope>
    <source>
        <strain evidence="3">NEAU-A11</strain>
    </source>
</reference>
<feature type="transmembrane region" description="Helical" evidence="1">
    <location>
        <begin position="32"/>
        <end position="48"/>
    </location>
</feature>
<keyword evidence="1" id="KW-1133">Transmembrane helix</keyword>
<evidence type="ECO:0000259" key="2">
    <source>
        <dbReference type="Pfam" id="PF03372"/>
    </source>
</evidence>
<keyword evidence="1" id="KW-0472">Membrane</keyword>